<feature type="domain" description="Endo-alpha-N-acetylgalactosaminidase" evidence="1">
    <location>
        <begin position="53"/>
        <end position="247"/>
    </location>
</feature>
<evidence type="ECO:0000313" key="3">
    <source>
        <dbReference type="Proteomes" id="UP001144256"/>
    </source>
</evidence>
<reference evidence="2" key="1">
    <citation type="submission" date="2022-06" db="EMBL/GenBank/DDBJ databases">
        <title>Vallitalea longa sp. nov., an anaerobic bacterium isolated from marine sediment.</title>
        <authorList>
            <person name="Hirano S."/>
            <person name="Terahara T."/>
            <person name="Mori K."/>
            <person name="Hamada M."/>
            <person name="Matsumoto R."/>
            <person name="Kobayashi T."/>
        </authorList>
    </citation>
    <scope>NUCLEOTIDE SEQUENCE</scope>
    <source>
        <strain evidence="2">SH18-1</strain>
    </source>
</reference>
<dbReference type="Proteomes" id="UP001144256">
    <property type="component" value="Unassembled WGS sequence"/>
</dbReference>
<accession>A0A9W5Y812</accession>
<evidence type="ECO:0000313" key="2">
    <source>
        <dbReference type="EMBL" id="GKX28810.1"/>
    </source>
</evidence>
<dbReference type="InterPro" id="IPR025706">
    <property type="entry name" value="Endoa_GalNAc"/>
</dbReference>
<organism evidence="2 3">
    <name type="scientific">Vallitalea longa</name>
    <dbReference type="NCBI Taxonomy" id="2936439"/>
    <lineage>
        <taxon>Bacteria</taxon>
        <taxon>Bacillati</taxon>
        <taxon>Bacillota</taxon>
        <taxon>Clostridia</taxon>
        <taxon>Lachnospirales</taxon>
        <taxon>Vallitaleaceae</taxon>
        <taxon>Vallitalea</taxon>
    </lineage>
</organism>
<dbReference type="Pfam" id="PF12905">
    <property type="entry name" value="Glyco_hydro_101"/>
    <property type="match status" value="1"/>
</dbReference>
<dbReference type="EMBL" id="BRLB01000002">
    <property type="protein sequence ID" value="GKX28810.1"/>
    <property type="molecule type" value="Genomic_DNA"/>
</dbReference>
<protein>
    <recommendedName>
        <fullName evidence="1">Endo-alpha-N-acetylgalactosaminidase domain-containing protein</fullName>
    </recommendedName>
</protein>
<dbReference type="Gene3D" id="2.60.40.1180">
    <property type="entry name" value="Golgi alpha-mannosidase II"/>
    <property type="match status" value="1"/>
</dbReference>
<name>A0A9W5Y812_9FIRM</name>
<comment type="caution">
    <text evidence="2">The sequence shown here is derived from an EMBL/GenBank/DDBJ whole genome shotgun (WGS) entry which is preliminary data.</text>
</comment>
<dbReference type="GO" id="GO:0033926">
    <property type="term" value="F:endo-alpha-N-acetylgalactosaminidase activity"/>
    <property type="evidence" value="ECO:0007669"/>
    <property type="project" value="InterPro"/>
</dbReference>
<keyword evidence="3" id="KW-1185">Reference proteome</keyword>
<sequence length="468" mass="54779">MSNNNGWRNISGDFYDWTITKEPEKPYIHDYSKTLCLKLFCSIPDNKGNSIVACNFQQALDIIEKIDNLTREIDKIVYLVGWQFQGHDDKYPSWSQVNEDLKRTEDKTAEDSLKWLMEEALKYHTTVSLHINMTDAYKDSPLWDTYVQKDLISKEENGSLLKIGTWNHKDSYQVCYKNEWESGYATKRIDDLINMLPIRKAGTIHIDAFFARESKGHDITISEEQSYRRKIIRYWRSRGIDVTSEFIYRENEIDDLIGLVPMVWHINQNLEDYLKRPANLLTGGRINRDLTEYDEKLAILFGESMHGEGLLINNDDLTKIKSGWQVKFLEVFCLDTLPWYFLNNCNRIYVEGVKPNRIAYYDKNICVYEQDRIITINDKPIKVNGDVFIEVLWKDTKEIIAYSKEGYKNRKWDMPDSFENVESVTICRITDNGLVNIKNNVQLIDNTIILSLEKNEGIIIEPYDAGKS</sequence>
<dbReference type="InterPro" id="IPR013780">
    <property type="entry name" value="Glyco_hydro_b"/>
</dbReference>
<dbReference type="AlphaFoldDB" id="A0A9W5Y812"/>
<evidence type="ECO:0000259" key="1">
    <source>
        <dbReference type="Pfam" id="PF12905"/>
    </source>
</evidence>
<proteinExistence type="predicted"/>
<gene>
    <name evidence="2" type="ORF">SH1V18_12900</name>
</gene>
<dbReference type="RefSeq" id="WP_281813601.1">
    <property type="nucleotide sequence ID" value="NZ_BRLB01000002.1"/>
</dbReference>
<dbReference type="Gene3D" id="3.20.20.80">
    <property type="entry name" value="Glycosidases"/>
    <property type="match status" value="1"/>
</dbReference>